<feature type="transmembrane region" description="Helical" evidence="10">
    <location>
        <begin position="140"/>
        <end position="164"/>
    </location>
</feature>
<dbReference type="SUPFAM" id="SSF81321">
    <property type="entry name" value="Family A G protein-coupled receptor-like"/>
    <property type="match status" value="1"/>
</dbReference>
<comment type="subcellular location">
    <subcellularLocation>
        <location evidence="1">Cell membrane</location>
        <topology evidence="1">Multi-pass membrane protein</topology>
    </subcellularLocation>
</comment>
<sequence>MWAVYICALAAIVIITGNLAVMVIFTRTPSLRMRKYYLLISLSVADFFVGLISVPYYLALLVHSPLSEASYLVYTVQDILFGTASVFGLTAVAIERAYAVYFPFKHRTLWKGAYMIGIAVVWLVAILFAFITTSEYAISIIYPTSASILISLLGIIISYVLIWIKMHCMTNMVSHAIQKRDKKMTVTLLIVTIVSLLAWIPFQVVTVYAITCGSLCLHDKEKEIMITKVLQYSNSLVNPIIYGLRVPQFKRALLKRLLCNRDLSVEVGHELAARNRDPPSVVPINTNDNMTRID</sequence>
<keyword evidence="2" id="KW-1003">Cell membrane</keyword>
<evidence type="ECO:0000256" key="6">
    <source>
        <dbReference type="ARBA" id="ARBA00023136"/>
    </source>
</evidence>
<name>A0A6P8J2E3_ACTTE</name>
<dbReference type="Gene3D" id="1.20.1070.10">
    <property type="entry name" value="Rhodopsin 7-helix transmembrane proteins"/>
    <property type="match status" value="1"/>
</dbReference>
<protein>
    <submittedName>
        <fullName evidence="13">Trace amine-associated receptor 4-like</fullName>
    </submittedName>
</protein>
<keyword evidence="8" id="KW-0325">Glycoprotein</keyword>
<evidence type="ECO:0000259" key="11">
    <source>
        <dbReference type="PROSITE" id="PS50262"/>
    </source>
</evidence>
<dbReference type="Proteomes" id="UP000515163">
    <property type="component" value="Unplaced"/>
</dbReference>
<evidence type="ECO:0000256" key="7">
    <source>
        <dbReference type="ARBA" id="ARBA00023170"/>
    </source>
</evidence>
<keyword evidence="6 10" id="KW-0472">Membrane</keyword>
<dbReference type="SMART" id="SM01381">
    <property type="entry name" value="7TM_GPCR_Srsx"/>
    <property type="match status" value="1"/>
</dbReference>
<keyword evidence="7" id="KW-0675">Receptor</keyword>
<keyword evidence="5" id="KW-0297">G-protein coupled receptor</keyword>
<keyword evidence="12" id="KW-1185">Reference proteome</keyword>
<dbReference type="GO" id="GO:0005886">
    <property type="term" value="C:plasma membrane"/>
    <property type="evidence" value="ECO:0007669"/>
    <property type="project" value="UniProtKB-SubCell"/>
</dbReference>
<feature type="transmembrane region" description="Helical" evidence="10">
    <location>
        <begin position="79"/>
        <end position="101"/>
    </location>
</feature>
<dbReference type="KEGG" id="aten:116307629"/>
<evidence type="ECO:0000313" key="13">
    <source>
        <dbReference type="RefSeq" id="XP_031573762.1"/>
    </source>
</evidence>
<feature type="transmembrane region" description="Helical" evidence="10">
    <location>
        <begin position="113"/>
        <end position="134"/>
    </location>
</feature>
<feature type="transmembrane region" description="Helical" evidence="10">
    <location>
        <begin position="6"/>
        <end position="25"/>
    </location>
</feature>
<evidence type="ECO:0000256" key="5">
    <source>
        <dbReference type="ARBA" id="ARBA00023040"/>
    </source>
</evidence>
<evidence type="ECO:0000256" key="1">
    <source>
        <dbReference type="ARBA" id="ARBA00004651"/>
    </source>
</evidence>
<dbReference type="PROSITE" id="PS50262">
    <property type="entry name" value="G_PROTEIN_RECEP_F1_2"/>
    <property type="match status" value="1"/>
</dbReference>
<feature type="transmembrane region" description="Helical" evidence="10">
    <location>
        <begin position="185"/>
        <end position="210"/>
    </location>
</feature>
<dbReference type="GO" id="GO:0004930">
    <property type="term" value="F:G protein-coupled receptor activity"/>
    <property type="evidence" value="ECO:0007669"/>
    <property type="project" value="UniProtKB-KW"/>
</dbReference>
<evidence type="ECO:0000256" key="3">
    <source>
        <dbReference type="ARBA" id="ARBA00022692"/>
    </source>
</evidence>
<evidence type="ECO:0000256" key="8">
    <source>
        <dbReference type="ARBA" id="ARBA00023180"/>
    </source>
</evidence>
<keyword evidence="4 10" id="KW-1133">Transmembrane helix</keyword>
<dbReference type="InterPro" id="IPR000276">
    <property type="entry name" value="GPCR_Rhodpsn"/>
</dbReference>
<organism evidence="12 13">
    <name type="scientific">Actinia tenebrosa</name>
    <name type="common">Australian red waratah sea anemone</name>
    <dbReference type="NCBI Taxonomy" id="6105"/>
    <lineage>
        <taxon>Eukaryota</taxon>
        <taxon>Metazoa</taxon>
        <taxon>Cnidaria</taxon>
        <taxon>Anthozoa</taxon>
        <taxon>Hexacorallia</taxon>
        <taxon>Actiniaria</taxon>
        <taxon>Actiniidae</taxon>
        <taxon>Actinia</taxon>
    </lineage>
</organism>
<dbReference type="PANTHER" id="PTHR24246:SF27">
    <property type="entry name" value="ADENOSINE RECEPTOR, ISOFORM A"/>
    <property type="match status" value="1"/>
</dbReference>
<keyword evidence="3 10" id="KW-0812">Transmembrane</keyword>
<keyword evidence="9" id="KW-0807">Transducer</keyword>
<dbReference type="Pfam" id="PF00001">
    <property type="entry name" value="7tm_1"/>
    <property type="match status" value="2"/>
</dbReference>
<proteinExistence type="predicted"/>
<feature type="domain" description="G-protein coupled receptors family 1 profile" evidence="11">
    <location>
        <begin position="17"/>
        <end position="242"/>
    </location>
</feature>
<dbReference type="GeneID" id="116307629"/>
<dbReference type="PANTHER" id="PTHR24246">
    <property type="entry name" value="OLFACTORY RECEPTOR AND ADENOSINE RECEPTOR"/>
    <property type="match status" value="1"/>
</dbReference>
<evidence type="ECO:0000256" key="2">
    <source>
        <dbReference type="ARBA" id="ARBA00022475"/>
    </source>
</evidence>
<feature type="transmembrane region" description="Helical" evidence="10">
    <location>
        <begin position="37"/>
        <end position="59"/>
    </location>
</feature>
<dbReference type="RefSeq" id="XP_031573762.1">
    <property type="nucleotide sequence ID" value="XM_031717902.1"/>
</dbReference>
<gene>
    <name evidence="13" type="primary">LOC116307629</name>
</gene>
<accession>A0A6P8J2E3</accession>
<dbReference type="FunCoup" id="A0A6P8J2E3">
    <property type="interactions" value="798"/>
</dbReference>
<reference evidence="13" key="1">
    <citation type="submission" date="2025-08" db="UniProtKB">
        <authorList>
            <consortium name="RefSeq"/>
        </authorList>
    </citation>
    <scope>IDENTIFICATION</scope>
    <source>
        <tissue evidence="13">Tentacle</tissue>
    </source>
</reference>
<evidence type="ECO:0000256" key="4">
    <source>
        <dbReference type="ARBA" id="ARBA00022989"/>
    </source>
</evidence>
<evidence type="ECO:0000256" key="9">
    <source>
        <dbReference type="ARBA" id="ARBA00023224"/>
    </source>
</evidence>
<dbReference type="OrthoDB" id="5971422at2759"/>
<evidence type="ECO:0000256" key="10">
    <source>
        <dbReference type="SAM" id="Phobius"/>
    </source>
</evidence>
<dbReference type="InParanoid" id="A0A6P8J2E3"/>
<dbReference type="AlphaFoldDB" id="A0A6P8J2E3"/>
<dbReference type="PRINTS" id="PR00237">
    <property type="entry name" value="GPCRRHODOPSN"/>
</dbReference>
<dbReference type="InterPro" id="IPR017452">
    <property type="entry name" value="GPCR_Rhodpsn_7TM"/>
</dbReference>
<evidence type="ECO:0000313" key="12">
    <source>
        <dbReference type="Proteomes" id="UP000515163"/>
    </source>
</evidence>